<comment type="subcellular location">
    <subcellularLocation>
        <location evidence="2 13">Cell membrane</location>
        <topology evidence="2 13">Multi-pass membrane protein</topology>
    </subcellularLocation>
</comment>
<keyword evidence="7 13" id="KW-1133">Transmembrane helix</keyword>
<evidence type="ECO:0000313" key="15">
    <source>
        <dbReference type="Proteomes" id="UP000694520"/>
    </source>
</evidence>
<evidence type="ECO:0000256" key="6">
    <source>
        <dbReference type="ARBA" id="ARBA00022692"/>
    </source>
</evidence>
<evidence type="ECO:0000256" key="7">
    <source>
        <dbReference type="ARBA" id="ARBA00022989"/>
    </source>
</evidence>
<reference evidence="14" key="2">
    <citation type="submission" date="2025-08" db="UniProtKB">
        <authorList>
            <consortium name="Ensembl"/>
        </authorList>
    </citation>
    <scope>IDENTIFICATION</scope>
</reference>
<dbReference type="PRINTS" id="PR01534">
    <property type="entry name" value="VOMERONASL1R"/>
</dbReference>
<name>A0A8B9YGJ0_BOSMU</name>
<feature type="transmembrane region" description="Helical" evidence="13">
    <location>
        <begin position="192"/>
        <end position="210"/>
    </location>
</feature>
<accession>A0A8B9YGJ0</accession>
<dbReference type="GO" id="GO:0005886">
    <property type="term" value="C:plasma membrane"/>
    <property type="evidence" value="ECO:0007669"/>
    <property type="project" value="UniProtKB-SubCell"/>
</dbReference>
<feature type="transmembrane region" description="Helical" evidence="13">
    <location>
        <begin position="128"/>
        <end position="148"/>
    </location>
</feature>
<dbReference type="Proteomes" id="UP000694520">
    <property type="component" value="Chromosome 20"/>
</dbReference>
<feature type="transmembrane region" description="Helical" evidence="13">
    <location>
        <begin position="238"/>
        <end position="260"/>
    </location>
</feature>
<dbReference type="Gene3D" id="1.20.1070.10">
    <property type="entry name" value="Rhodopsin 7-helix transmembrane proteins"/>
    <property type="match status" value="1"/>
</dbReference>
<comment type="function">
    <text evidence="1">Putative pheromone receptor.</text>
</comment>
<evidence type="ECO:0000256" key="11">
    <source>
        <dbReference type="ARBA" id="ARBA00023180"/>
    </source>
</evidence>
<keyword evidence="11" id="KW-0325">Glycoprotein</keyword>
<evidence type="ECO:0000313" key="14">
    <source>
        <dbReference type="Ensembl" id="ENSBGRP00000035293.1"/>
    </source>
</evidence>
<dbReference type="FunFam" id="1.20.1070.10:FF:000033">
    <property type="entry name" value="Vomeronasal type-1 receptor"/>
    <property type="match status" value="1"/>
</dbReference>
<reference evidence="14" key="1">
    <citation type="submission" date="2019-05" db="EMBL/GenBank/DDBJ databases">
        <authorList>
            <person name="Zhang S."/>
            <person name="Liu J."/>
        </authorList>
    </citation>
    <scope>NUCLEOTIDE SEQUENCE [LARGE SCALE GENOMIC DNA]</scope>
</reference>
<evidence type="ECO:0000256" key="1">
    <source>
        <dbReference type="ARBA" id="ARBA00003878"/>
    </source>
</evidence>
<keyword evidence="15" id="KW-1185">Reference proteome</keyword>
<evidence type="ECO:0000256" key="13">
    <source>
        <dbReference type="RuleBase" id="RU364061"/>
    </source>
</evidence>
<evidence type="ECO:0000256" key="8">
    <source>
        <dbReference type="ARBA" id="ARBA00023040"/>
    </source>
</evidence>
<evidence type="ECO:0000256" key="2">
    <source>
        <dbReference type="ARBA" id="ARBA00004651"/>
    </source>
</evidence>
<proteinExistence type="inferred from homology"/>
<dbReference type="GO" id="GO:0016503">
    <property type="term" value="F:pheromone receptor activity"/>
    <property type="evidence" value="ECO:0007669"/>
    <property type="project" value="InterPro"/>
</dbReference>
<dbReference type="Ensembl" id="ENSBGRT00000040811.1">
    <property type="protein sequence ID" value="ENSBGRP00000035293.1"/>
    <property type="gene ID" value="ENSBGRG00000022095.1"/>
</dbReference>
<dbReference type="GO" id="GO:0019236">
    <property type="term" value="P:response to pheromone"/>
    <property type="evidence" value="ECO:0007669"/>
    <property type="project" value="UniProtKB-KW"/>
</dbReference>
<keyword evidence="4 13" id="KW-1003">Cell membrane</keyword>
<evidence type="ECO:0000256" key="4">
    <source>
        <dbReference type="ARBA" id="ARBA00022475"/>
    </source>
</evidence>
<feature type="transmembrane region" description="Helical" evidence="13">
    <location>
        <begin position="85"/>
        <end position="107"/>
    </location>
</feature>
<reference evidence="14" key="3">
    <citation type="submission" date="2025-09" db="UniProtKB">
        <authorList>
            <consortium name="Ensembl"/>
        </authorList>
    </citation>
    <scope>IDENTIFICATION</scope>
</reference>
<dbReference type="InterPro" id="IPR004072">
    <property type="entry name" value="Vmron_rcpt_1"/>
</dbReference>
<keyword evidence="6 13" id="KW-0812">Transmembrane</keyword>
<evidence type="ECO:0000256" key="12">
    <source>
        <dbReference type="ARBA" id="ARBA00023224"/>
    </source>
</evidence>
<comment type="similarity">
    <text evidence="3 13">Belongs to the G-protein coupled receptor 1 family.</text>
</comment>
<dbReference type="GeneTree" id="ENSGT00960000186612"/>
<evidence type="ECO:0000256" key="3">
    <source>
        <dbReference type="ARBA" id="ARBA00010663"/>
    </source>
</evidence>
<protein>
    <recommendedName>
        <fullName evidence="13">Vomeronasal type-1 receptor</fullName>
    </recommendedName>
</protein>
<sequence>IMFPSEVIWGLFFIFQISIGFMGNSLLFMLCVCIFLDKNHLKKPIDLICIHLTSVNALTILFKLIPDIVSSFGVKHFLDDVGCKATLYIYRVTRGLSICTTALLSGYQAITISPIHSRWAWLRSKLSTCIYSSFLFFWITNMLIYSYIIETVEANHNVTIVGLEYSTLHCQTSQLRQNHSVAFGSVVIIRDLLFVILMMWSSLYTVNLLYKHRQRAQHIHSPSLSPQSSPEIKATHTILLLVSCFVFFHCSNNFIVFYVFHKPEKDSRLKRITGIFSSCYPTVCPFVLLKNSKITSKLTSSLSKLRIIFS</sequence>
<keyword evidence="8 13" id="KW-0297">G-protein coupled receptor</keyword>
<keyword evidence="9 13" id="KW-0472">Membrane</keyword>
<evidence type="ECO:0000256" key="5">
    <source>
        <dbReference type="ARBA" id="ARBA00022507"/>
    </source>
</evidence>
<evidence type="ECO:0000256" key="9">
    <source>
        <dbReference type="ARBA" id="ARBA00023136"/>
    </source>
</evidence>
<dbReference type="SUPFAM" id="SSF81321">
    <property type="entry name" value="Family A G protein-coupled receptor-like"/>
    <property type="match status" value="1"/>
</dbReference>
<keyword evidence="5 13" id="KW-0589">Pheromone response</keyword>
<dbReference type="AlphaFoldDB" id="A0A8B9YGJ0"/>
<keyword evidence="10 13" id="KW-0675">Receptor</keyword>
<feature type="transmembrane region" description="Helical" evidence="13">
    <location>
        <begin position="48"/>
        <end position="65"/>
    </location>
</feature>
<dbReference type="PANTHER" id="PTHR24062">
    <property type="entry name" value="VOMERONASAL TYPE-1 RECEPTOR"/>
    <property type="match status" value="1"/>
</dbReference>
<feature type="transmembrane region" description="Helical" evidence="13">
    <location>
        <begin position="12"/>
        <end position="36"/>
    </location>
</feature>
<evidence type="ECO:0000256" key="10">
    <source>
        <dbReference type="ARBA" id="ARBA00023170"/>
    </source>
</evidence>
<dbReference type="Pfam" id="PF03402">
    <property type="entry name" value="V1R"/>
    <property type="match status" value="1"/>
</dbReference>
<keyword evidence="12 13" id="KW-0807">Transducer</keyword>
<organism evidence="14 15">
    <name type="scientific">Bos mutus grunniens</name>
    <name type="common">Wild yak</name>
    <name type="synonym">Bos grunniens</name>
    <dbReference type="NCBI Taxonomy" id="30521"/>
    <lineage>
        <taxon>Eukaryota</taxon>
        <taxon>Metazoa</taxon>
        <taxon>Chordata</taxon>
        <taxon>Craniata</taxon>
        <taxon>Vertebrata</taxon>
        <taxon>Euteleostomi</taxon>
        <taxon>Mammalia</taxon>
        <taxon>Eutheria</taxon>
        <taxon>Laurasiatheria</taxon>
        <taxon>Artiodactyla</taxon>
        <taxon>Ruminantia</taxon>
        <taxon>Pecora</taxon>
        <taxon>Bovidae</taxon>
        <taxon>Bovinae</taxon>
        <taxon>Bos</taxon>
    </lineage>
</organism>